<dbReference type="WBParaSite" id="SCUD_0001707401-mRNA-1">
    <property type="protein sequence ID" value="SCUD_0001707401-mRNA-1"/>
    <property type="gene ID" value="SCUD_0001707401"/>
</dbReference>
<evidence type="ECO:0000256" key="1">
    <source>
        <dbReference type="SAM" id="Phobius"/>
    </source>
</evidence>
<reference evidence="4" key="1">
    <citation type="submission" date="2016-06" db="UniProtKB">
        <authorList>
            <consortium name="WormBaseParasite"/>
        </authorList>
    </citation>
    <scope>IDENTIFICATION</scope>
</reference>
<dbReference type="AlphaFoldDB" id="A0A183KPT9"/>
<keyword evidence="1" id="KW-0812">Transmembrane</keyword>
<gene>
    <name evidence="2" type="ORF">SCUD_LOCUS17071</name>
</gene>
<feature type="transmembrane region" description="Helical" evidence="1">
    <location>
        <begin position="48"/>
        <end position="67"/>
    </location>
</feature>
<keyword evidence="1" id="KW-0472">Membrane</keyword>
<proteinExistence type="predicted"/>
<dbReference type="EMBL" id="UZAK01039352">
    <property type="protein sequence ID" value="VDP62797.1"/>
    <property type="molecule type" value="Genomic_DNA"/>
</dbReference>
<sequence>MNIVHPTNCHLIGPRSSKPVLCCNFKTTRLKYHIKGVKKNWIRFIIQNWILARWNIQLVVMFTVIFIL</sequence>
<evidence type="ECO:0000313" key="4">
    <source>
        <dbReference type="WBParaSite" id="SCUD_0001707401-mRNA-1"/>
    </source>
</evidence>
<name>A0A183KPT9_9TREM</name>
<keyword evidence="1" id="KW-1133">Transmembrane helix</keyword>
<evidence type="ECO:0000313" key="3">
    <source>
        <dbReference type="Proteomes" id="UP000279833"/>
    </source>
</evidence>
<organism evidence="4">
    <name type="scientific">Schistosoma curassoni</name>
    <dbReference type="NCBI Taxonomy" id="6186"/>
    <lineage>
        <taxon>Eukaryota</taxon>
        <taxon>Metazoa</taxon>
        <taxon>Spiralia</taxon>
        <taxon>Lophotrochozoa</taxon>
        <taxon>Platyhelminthes</taxon>
        <taxon>Trematoda</taxon>
        <taxon>Digenea</taxon>
        <taxon>Strigeidida</taxon>
        <taxon>Schistosomatoidea</taxon>
        <taxon>Schistosomatidae</taxon>
        <taxon>Schistosoma</taxon>
    </lineage>
</organism>
<evidence type="ECO:0000313" key="2">
    <source>
        <dbReference type="EMBL" id="VDP62797.1"/>
    </source>
</evidence>
<reference evidence="2 3" key="2">
    <citation type="submission" date="2018-11" db="EMBL/GenBank/DDBJ databases">
        <authorList>
            <consortium name="Pathogen Informatics"/>
        </authorList>
    </citation>
    <scope>NUCLEOTIDE SEQUENCE [LARGE SCALE GENOMIC DNA]</scope>
    <source>
        <strain evidence="2">Dakar</strain>
        <strain evidence="3">Dakar, Senegal</strain>
    </source>
</reference>
<keyword evidence="3" id="KW-1185">Reference proteome</keyword>
<dbReference type="Proteomes" id="UP000279833">
    <property type="component" value="Unassembled WGS sequence"/>
</dbReference>
<accession>A0A183KPT9</accession>
<protein>
    <submittedName>
        <fullName evidence="2 4">Uncharacterized protein</fullName>
    </submittedName>
</protein>